<dbReference type="InterPro" id="IPR011711">
    <property type="entry name" value="GntR_C"/>
</dbReference>
<reference evidence="5 6" key="1">
    <citation type="submission" date="2021-03" db="EMBL/GenBank/DDBJ databases">
        <title>Genomic Encyclopedia of Type Strains, Phase IV (KMG-IV): sequencing the most valuable type-strain genomes for metagenomic binning, comparative biology and taxonomic classification.</title>
        <authorList>
            <person name="Goeker M."/>
        </authorList>
    </citation>
    <scope>NUCLEOTIDE SEQUENCE [LARGE SCALE GENOMIC DNA]</scope>
    <source>
        <strain evidence="5 6">DSM 24738</strain>
    </source>
</reference>
<name>A0ABS4GPD3_9BACL</name>
<dbReference type="PANTHER" id="PTHR43537">
    <property type="entry name" value="TRANSCRIPTIONAL REGULATOR, GNTR FAMILY"/>
    <property type="match status" value="1"/>
</dbReference>
<dbReference type="PROSITE" id="PS50949">
    <property type="entry name" value="HTH_GNTR"/>
    <property type="match status" value="1"/>
</dbReference>
<accession>A0ABS4GPD3</accession>
<dbReference type="PRINTS" id="PR00035">
    <property type="entry name" value="HTHGNTR"/>
</dbReference>
<dbReference type="InterPro" id="IPR036388">
    <property type="entry name" value="WH-like_DNA-bd_sf"/>
</dbReference>
<keyword evidence="5" id="KW-0670">Pyruvate</keyword>
<keyword evidence="3" id="KW-0804">Transcription</keyword>
<dbReference type="Proteomes" id="UP001519343">
    <property type="component" value="Unassembled WGS sequence"/>
</dbReference>
<evidence type="ECO:0000256" key="2">
    <source>
        <dbReference type="ARBA" id="ARBA00023125"/>
    </source>
</evidence>
<dbReference type="SUPFAM" id="SSF48008">
    <property type="entry name" value="GntR ligand-binding domain-like"/>
    <property type="match status" value="1"/>
</dbReference>
<sequence>MKPNKIGGNTYTDQVIKEIERLIKENNLKPGDRLPSESELANYFSVSKSVVREALRVLKTSGLVQSKPGIGAIICNPPSSIVITPILSMLLINDLNLMDVFALRRGLEVEAASLAAQSATAEDLTNLKKSNEALLSAVKKGAVGIDEDFEFHKLLFLSTSNAIFIKLFNSISSVLKEGIKQSKLKSMEIPGRSMEGVEEHAAIIQAIEERDSRKARQSMRKHLQNNEWRTWNMDSHWE</sequence>
<dbReference type="InterPro" id="IPR000524">
    <property type="entry name" value="Tscrpt_reg_HTH_GntR"/>
</dbReference>
<dbReference type="Gene3D" id="1.10.10.10">
    <property type="entry name" value="Winged helix-like DNA-binding domain superfamily/Winged helix DNA-binding domain"/>
    <property type="match status" value="1"/>
</dbReference>
<dbReference type="CDD" id="cd07377">
    <property type="entry name" value="WHTH_GntR"/>
    <property type="match status" value="1"/>
</dbReference>
<dbReference type="InterPro" id="IPR008920">
    <property type="entry name" value="TF_FadR/GntR_C"/>
</dbReference>
<organism evidence="5 6">
    <name type="scientific">Ammoniphilus resinae</name>
    <dbReference type="NCBI Taxonomy" id="861532"/>
    <lineage>
        <taxon>Bacteria</taxon>
        <taxon>Bacillati</taxon>
        <taxon>Bacillota</taxon>
        <taxon>Bacilli</taxon>
        <taxon>Bacillales</taxon>
        <taxon>Paenibacillaceae</taxon>
        <taxon>Aneurinibacillus group</taxon>
        <taxon>Ammoniphilus</taxon>
    </lineage>
</organism>
<evidence type="ECO:0000259" key="4">
    <source>
        <dbReference type="PROSITE" id="PS50949"/>
    </source>
</evidence>
<protein>
    <submittedName>
        <fullName evidence="5">GntR family transcriptional repressor for pyruvate dehydrogenase complex</fullName>
    </submittedName>
</protein>
<feature type="domain" description="HTH gntR-type" evidence="4">
    <location>
        <begin position="9"/>
        <end position="77"/>
    </location>
</feature>
<evidence type="ECO:0000313" key="6">
    <source>
        <dbReference type="Proteomes" id="UP001519343"/>
    </source>
</evidence>
<evidence type="ECO:0000256" key="3">
    <source>
        <dbReference type="ARBA" id="ARBA00023163"/>
    </source>
</evidence>
<keyword evidence="2" id="KW-0238">DNA-binding</keyword>
<dbReference type="SMART" id="SM00345">
    <property type="entry name" value="HTH_GNTR"/>
    <property type="match status" value="1"/>
</dbReference>
<dbReference type="InterPro" id="IPR036390">
    <property type="entry name" value="WH_DNA-bd_sf"/>
</dbReference>
<dbReference type="SUPFAM" id="SSF46785">
    <property type="entry name" value="Winged helix' DNA-binding domain"/>
    <property type="match status" value="1"/>
</dbReference>
<dbReference type="Pfam" id="PF07729">
    <property type="entry name" value="FCD"/>
    <property type="match status" value="1"/>
</dbReference>
<gene>
    <name evidence="5" type="ORF">J2Z37_002136</name>
</gene>
<keyword evidence="6" id="KW-1185">Reference proteome</keyword>
<proteinExistence type="predicted"/>
<dbReference type="RefSeq" id="WP_209810199.1">
    <property type="nucleotide sequence ID" value="NZ_JAGGKT010000005.1"/>
</dbReference>
<dbReference type="SMART" id="SM00895">
    <property type="entry name" value="FCD"/>
    <property type="match status" value="1"/>
</dbReference>
<evidence type="ECO:0000256" key="1">
    <source>
        <dbReference type="ARBA" id="ARBA00023015"/>
    </source>
</evidence>
<dbReference type="EMBL" id="JAGGKT010000005">
    <property type="protein sequence ID" value="MBP1932135.1"/>
    <property type="molecule type" value="Genomic_DNA"/>
</dbReference>
<dbReference type="PANTHER" id="PTHR43537:SF5">
    <property type="entry name" value="UXU OPERON TRANSCRIPTIONAL REGULATOR"/>
    <property type="match status" value="1"/>
</dbReference>
<evidence type="ECO:0000313" key="5">
    <source>
        <dbReference type="EMBL" id="MBP1932135.1"/>
    </source>
</evidence>
<dbReference type="Pfam" id="PF00392">
    <property type="entry name" value="GntR"/>
    <property type="match status" value="1"/>
</dbReference>
<dbReference type="Gene3D" id="1.20.120.530">
    <property type="entry name" value="GntR ligand-binding domain-like"/>
    <property type="match status" value="1"/>
</dbReference>
<keyword evidence="1" id="KW-0805">Transcription regulation</keyword>
<comment type="caution">
    <text evidence="5">The sequence shown here is derived from an EMBL/GenBank/DDBJ whole genome shotgun (WGS) entry which is preliminary data.</text>
</comment>